<dbReference type="EMBL" id="OZ019893">
    <property type="protein sequence ID" value="CAK9192535.1"/>
    <property type="molecule type" value="Genomic_DNA"/>
</dbReference>
<dbReference type="Proteomes" id="UP001497512">
    <property type="component" value="Chromosome 1"/>
</dbReference>
<sequence>MTLVSCVDLLNQNSVNSEVCSKTFPSLVKTETAMSGAVMLGSKPWISSKESNEDNGKGVMDSSKYLTGFKETDMNGLRGKWATGWSLLHPSMQRAVVPRLTLQDIPLMSRCICEDLC</sequence>
<evidence type="ECO:0000313" key="1">
    <source>
        <dbReference type="EMBL" id="CAK9192535.1"/>
    </source>
</evidence>
<proteinExistence type="predicted"/>
<gene>
    <name evidence="1" type="ORF">CSSPTR1EN2_LOCUS1939</name>
</gene>
<name>A0ABP0TCW4_9BRYO</name>
<accession>A0ABP0TCW4</accession>
<organism evidence="1 2">
    <name type="scientific">Sphagnum troendelagicum</name>
    <dbReference type="NCBI Taxonomy" id="128251"/>
    <lineage>
        <taxon>Eukaryota</taxon>
        <taxon>Viridiplantae</taxon>
        <taxon>Streptophyta</taxon>
        <taxon>Embryophyta</taxon>
        <taxon>Bryophyta</taxon>
        <taxon>Sphagnophytina</taxon>
        <taxon>Sphagnopsida</taxon>
        <taxon>Sphagnales</taxon>
        <taxon>Sphagnaceae</taxon>
        <taxon>Sphagnum</taxon>
    </lineage>
</organism>
<reference evidence="1 2" key="1">
    <citation type="submission" date="2024-02" db="EMBL/GenBank/DDBJ databases">
        <authorList>
            <consortium name="ELIXIR-Norway"/>
            <consortium name="Elixir Norway"/>
        </authorList>
    </citation>
    <scope>NUCLEOTIDE SEQUENCE [LARGE SCALE GENOMIC DNA]</scope>
</reference>
<keyword evidence="2" id="KW-1185">Reference proteome</keyword>
<protein>
    <submittedName>
        <fullName evidence="1">Uncharacterized protein</fullName>
    </submittedName>
</protein>
<evidence type="ECO:0000313" key="2">
    <source>
        <dbReference type="Proteomes" id="UP001497512"/>
    </source>
</evidence>